<evidence type="ECO:0000313" key="3">
    <source>
        <dbReference type="Proteomes" id="UP000295757"/>
    </source>
</evidence>
<gene>
    <name evidence="2" type="ORF">BCF59_0444</name>
</gene>
<feature type="transmembrane region" description="Helical" evidence="1">
    <location>
        <begin position="6"/>
        <end position="28"/>
    </location>
</feature>
<keyword evidence="1" id="KW-1133">Transmembrane helix</keyword>
<proteinExistence type="predicted"/>
<keyword evidence="3" id="KW-1185">Reference proteome</keyword>
<comment type="caution">
    <text evidence="2">The sequence shown here is derived from an EMBL/GenBank/DDBJ whole genome shotgun (WGS) entry which is preliminary data.</text>
</comment>
<evidence type="ECO:0000256" key="1">
    <source>
        <dbReference type="SAM" id="Phobius"/>
    </source>
</evidence>
<dbReference type="Proteomes" id="UP000295757">
    <property type="component" value="Unassembled WGS sequence"/>
</dbReference>
<accession>A0A4R7UDB0</accession>
<dbReference type="RefSeq" id="WP_134110794.1">
    <property type="nucleotide sequence ID" value="NZ_SOCN01000001.1"/>
</dbReference>
<evidence type="ECO:0000313" key="2">
    <source>
        <dbReference type="EMBL" id="TDV24472.1"/>
    </source>
</evidence>
<dbReference type="EMBL" id="SOCN01000001">
    <property type="protein sequence ID" value="TDV24472.1"/>
    <property type="molecule type" value="Genomic_DNA"/>
</dbReference>
<protein>
    <submittedName>
        <fullName evidence="2">Uncharacterized protein</fullName>
    </submittedName>
</protein>
<reference evidence="2 3" key="1">
    <citation type="submission" date="2019-03" db="EMBL/GenBank/DDBJ databases">
        <title>Genomic Encyclopedia of Archaeal and Bacterial Type Strains, Phase II (KMG-II): from individual species to whole genera.</title>
        <authorList>
            <person name="Goeker M."/>
        </authorList>
    </citation>
    <scope>NUCLEOTIDE SEQUENCE [LARGE SCALE GENOMIC DNA]</scope>
    <source>
        <strain evidence="2 3">ATCC 35214</strain>
    </source>
</reference>
<keyword evidence="1" id="KW-0812">Transmembrane</keyword>
<name>A0A4R7UDB0_9BACT</name>
<dbReference type="AlphaFoldDB" id="A0A4R7UDB0"/>
<organism evidence="2 3">
    <name type="scientific">Mycoplasmopsis mustelae</name>
    <dbReference type="NCBI Taxonomy" id="171289"/>
    <lineage>
        <taxon>Bacteria</taxon>
        <taxon>Bacillati</taxon>
        <taxon>Mycoplasmatota</taxon>
        <taxon>Mycoplasmoidales</taxon>
        <taxon>Metamycoplasmataceae</taxon>
        <taxon>Mycoplasmopsis</taxon>
    </lineage>
</organism>
<keyword evidence="1" id="KW-0472">Membrane</keyword>
<sequence length="262" mass="31139">MNKTKLFSILFGIVPITTVLVTGLVYLIKTFKDSNIDESDIQLQKYKKIKSYLDKYQNDVNIHRIYNDYFTSKFYYTELVGSIMTDKIQVFTNSYQVKNDFLVKFNKNFYSNLQQKRSEENKDEKLEFDLNKITDKELLDFNIKKFEETYLNGQNIDEFFKTKNLVLSEYDVDFINPENFMILSPNDNDLSNEILFIKVVPIYIWLKENNSLAGLVLDKFSFMDVAHVEKGYQIAIQNNEIKDGKILERIYTFLDDKYKEKE</sequence>